<gene>
    <name evidence="3" type="ORF">HB662_24750</name>
</gene>
<organism evidence="3 4">
    <name type="scientific">Falsiroseomonas frigidaquae</name>
    <dbReference type="NCBI Taxonomy" id="487318"/>
    <lineage>
        <taxon>Bacteria</taxon>
        <taxon>Pseudomonadati</taxon>
        <taxon>Pseudomonadota</taxon>
        <taxon>Alphaproteobacteria</taxon>
        <taxon>Acetobacterales</taxon>
        <taxon>Roseomonadaceae</taxon>
        <taxon>Falsiroseomonas</taxon>
    </lineage>
</organism>
<feature type="domain" description="Glycosyltransferase family 28 N-terminal" evidence="1">
    <location>
        <begin position="6"/>
        <end position="140"/>
    </location>
</feature>
<evidence type="ECO:0000259" key="2">
    <source>
        <dbReference type="Pfam" id="PF06722"/>
    </source>
</evidence>
<dbReference type="PANTHER" id="PTHR48050:SF13">
    <property type="entry name" value="STEROL 3-BETA-GLUCOSYLTRANSFERASE UGT80A2"/>
    <property type="match status" value="1"/>
</dbReference>
<sequence length="413" mass="42677">MPGPLIVLQTLGTRGDVQPFLALGSGLRKAGFAVRLATAPRFQAAVEAEGVAFAPLPGEMLELIDTPQGQAAISGRHRLLATLRLVRGRGPMFRRLLEAQWQAAQGAALLVCHPKALGGAHIAERLGIPAFVALPLPALAPTAAFPSPLLPFADLGPLNRASHALMLRAAERIARAPLRAWRAQALGLPPAGRGAPPAGRLHAYSPALLPRPADWDAGTHVTGAWTLPVPKDWTPPPELTAFLAAGPPPVHVGFGSLPTEDAARMGSLVAEALALAGQRGVIATGWGGLALQAPRPGILVIPDAPHGWLFPRMAAVVHHGGAGTTDAGLRAGRPSILCPFFGDQPFWGRRVQALGAGPAPIPFRRLTAPRLAAAIRQAVGDPGMGAAAGRISARMAGEDGVAEAIRILTAALV</sequence>
<protein>
    <submittedName>
        <fullName evidence="3">Glycosyltransferase family 1 protein</fullName>
    </submittedName>
</protein>
<dbReference type="Pfam" id="PF03033">
    <property type="entry name" value="Glyco_transf_28"/>
    <property type="match status" value="1"/>
</dbReference>
<dbReference type="Proteomes" id="UP000765160">
    <property type="component" value="Unassembled WGS sequence"/>
</dbReference>
<dbReference type="EMBL" id="JAAVTX010000007">
    <property type="protein sequence ID" value="NKE48010.1"/>
    <property type="molecule type" value="Genomic_DNA"/>
</dbReference>
<keyword evidence="4" id="KW-1185">Reference proteome</keyword>
<dbReference type="InterPro" id="IPR010610">
    <property type="entry name" value="EryCIII-like_C"/>
</dbReference>
<reference evidence="3 4" key="1">
    <citation type="submission" date="2020-03" db="EMBL/GenBank/DDBJ databases">
        <title>Roseomonas selenitidurans sp. nov. isolated from soil.</title>
        <authorList>
            <person name="Liu H."/>
        </authorList>
    </citation>
    <scope>NUCLEOTIDE SEQUENCE [LARGE SCALE GENOMIC DNA]</scope>
    <source>
        <strain evidence="3 4">JCM 15073</strain>
    </source>
</reference>
<dbReference type="Pfam" id="PF06722">
    <property type="entry name" value="EryCIII-like_C"/>
    <property type="match status" value="1"/>
</dbReference>
<dbReference type="CDD" id="cd03784">
    <property type="entry name" value="GT1_Gtf-like"/>
    <property type="match status" value="1"/>
</dbReference>
<feature type="domain" description="Erythromycin biosynthesis protein CIII-like C-terminal" evidence="2">
    <location>
        <begin position="303"/>
        <end position="408"/>
    </location>
</feature>
<dbReference type="SUPFAM" id="SSF53756">
    <property type="entry name" value="UDP-Glycosyltransferase/glycogen phosphorylase"/>
    <property type="match status" value="1"/>
</dbReference>
<evidence type="ECO:0000313" key="3">
    <source>
        <dbReference type="EMBL" id="NKE48010.1"/>
    </source>
</evidence>
<evidence type="ECO:0000259" key="1">
    <source>
        <dbReference type="Pfam" id="PF03033"/>
    </source>
</evidence>
<accession>A0ABX1F6X7</accession>
<dbReference type="InterPro" id="IPR050426">
    <property type="entry name" value="Glycosyltransferase_28"/>
</dbReference>
<dbReference type="InterPro" id="IPR004276">
    <property type="entry name" value="GlycoTrans_28_N"/>
</dbReference>
<proteinExistence type="predicted"/>
<name>A0ABX1F6X7_9PROT</name>
<dbReference type="PANTHER" id="PTHR48050">
    <property type="entry name" value="STEROL 3-BETA-GLUCOSYLTRANSFERASE"/>
    <property type="match status" value="1"/>
</dbReference>
<dbReference type="Gene3D" id="3.40.50.2000">
    <property type="entry name" value="Glycogen Phosphorylase B"/>
    <property type="match status" value="2"/>
</dbReference>
<comment type="caution">
    <text evidence="3">The sequence shown here is derived from an EMBL/GenBank/DDBJ whole genome shotgun (WGS) entry which is preliminary data.</text>
</comment>
<dbReference type="RefSeq" id="WP_168053896.1">
    <property type="nucleotide sequence ID" value="NZ_JAATJR010000007.1"/>
</dbReference>
<dbReference type="InterPro" id="IPR002213">
    <property type="entry name" value="UDP_glucos_trans"/>
</dbReference>
<evidence type="ECO:0000313" key="4">
    <source>
        <dbReference type="Proteomes" id="UP000765160"/>
    </source>
</evidence>